<dbReference type="GO" id="GO:0012511">
    <property type="term" value="C:monolayer-surrounded lipid storage body"/>
    <property type="evidence" value="ECO:0007669"/>
    <property type="project" value="InterPro"/>
</dbReference>
<evidence type="ECO:0000256" key="8">
    <source>
        <dbReference type="SAM" id="Phobius"/>
    </source>
</evidence>
<comment type="similarity">
    <text evidence="1 6">Belongs to the oleosin family.</text>
</comment>
<evidence type="ECO:0000256" key="4">
    <source>
        <dbReference type="ARBA" id="ARBA00022989"/>
    </source>
</evidence>
<feature type="transmembrane region" description="Helical" evidence="8">
    <location>
        <begin position="66"/>
        <end position="99"/>
    </location>
</feature>
<evidence type="ECO:0000256" key="5">
    <source>
        <dbReference type="ARBA" id="ARBA00023136"/>
    </source>
</evidence>
<feature type="transmembrane region" description="Helical" evidence="8">
    <location>
        <begin position="33"/>
        <end position="60"/>
    </location>
</feature>
<evidence type="ECO:0000256" key="2">
    <source>
        <dbReference type="ARBA" id="ARBA00022677"/>
    </source>
</evidence>
<keyword evidence="5 8" id="KW-0472">Membrane</keyword>
<evidence type="ECO:0000256" key="3">
    <source>
        <dbReference type="ARBA" id="ARBA00022692"/>
    </source>
</evidence>
<dbReference type="GO" id="GO:0016020">
    <property type="term" value="C:membrane"/>
    <property type="evidence" value="ECO:0007669"/>
    <property type="project" value="UniProtKB-SubCell"/>
</dbReference>
<sequence length="149" mass="15735">MSDQTRSSAMAQPLQHQTSPTTRKTAKFLTATVLGGSALVLSGLTLTGTILALTVATPLFVLFSPVLVPALIATLMIGSGFLLSGGCGASALVGFTWLYKYVTGKRPVGSGQIDYMKDEISGKARDVKDFVKDQAKAGQNRADQEIRRA</sequence>
<name>A0A7N0TLG4_KALFE</name>
<keyword evidence="3 8" id="KW-0812">Transmembrane</keyword>
<keyword evidence="4 8" id="KW-1133">Transmembrane helix</keyword>
<dbReference type="OMA" id="YACQHIS"/>
<keyword evidence="10" id="KW-1185">Reference proteome</keyword>
<dbReference type="GO" id="GO:0009791">
    <property type="term" value="P:post-embryonic development"/>
    <property type="evidence" value="ECO:0007669"/>
    <property type="project" value="UniProtKB-ARBA"/>
</dbReference>
<comment type="subcellular location">
    <subcellularLocation>
        <location evidence="6">Lipid droplet</location>
    </subcellularLocation>
    <subcellularLocation>
        <location evidence="6">Membrane</location>
        <topology evidence="6">Multi-pass membrane protein</topology>
    </subcellularLocation>
</comment>
<evidence type="ECO:0000256" key="1">
    <source>
        <dbReference type="ARBA" id="ARBA00010858"/>
    </source>
</evidence>
<dbReference type="PANTHER" id="PTHR33203">
    <property type="entry name" value="OLEOSIN"/>
    <property type="match status" value="1"/>
</dbReference>
<dbReference type="GO" id="GO:0048608">
    <property type="term" value="P:reproductive structure development"/>
    <property type="evidence" value="ECO:0007669"/>
    <property type="project" value="UniProtKB-ARBA"/>
</dbReference>
<proteinExistence type="inferred from homology"/>
<dbReference type="InterPro" id="IPR000136">
    <property type="entry name" value="Oleosin"/>
</dbReference>
<dbReference type="PANTHER" id="PTHR33203:SF24">
    <property type="entry name" value="OLEOSIN"/>
    <property type="match status" value="1"/>
</dbReference>
<dbReference type="Pfam" id="PF01277">
    <property type="entry name" value="Oleosin"/>
    <property type="match status" value="1"/>
</dbReference>
<evidence type="ECO:0000256" key="7">
    <source>
        <dbReference type="SAM" id="MobiDB-lite"/>
    </source>
</evidence>
<dbReference type="GO" id="GO:0019915">
    <property type="term" value="P:lipid storage"/>
    <property type="evidence" value="ECO:0007669"/>
    <property type="project" value="TreeGrafter"/>
</dbReference>
<accession>A0A7N0TLG4</accession>
<evidence type="ECO:0000313" key="9">
    <source>
        <dbReference type="EnsemblPlants" id="Kaladp0039s0733.1.v1.1.CDS.1"/>
    </source>
</evidence>
<reference evidence="9" key="1">
    <citation type="submission" date="2021-01" db="UniProtKB">
        <authorList>
            <consortium name="EnsemblPlants"/>
        </authorList>
    </citation>
    <scope>IDENTIFICATION</scope>
</reference>
<keyword evidence="2 6" id="KW-0551">Lipid droplet</keyword>
<evidence type="ECO:0000313" key="10">
    <source>
        <dbReference type="Proteomes" id="UP000594263"/>
    </source>
</evidence>
<evidence type="ECO:0000256" key="6">
    <source>
        <dbReference type="RuleBase" id="RU000540"/>
    </source>
</evidence>
<dbReference type="AlphaFoldDB" id="A0A7N0TLG4"/>
<dbReference type="EnsemblPlants" id="Kaladp0039s0733.1.v1.1">
    <property type="protein sequence ID" value="Kaladp0039s0733.1.v1.1.CDS.1"/>
    <property type="gene ID" value="Kaladp0039s0733.v1.1"/>
</dbReference>
<dbReference type="PROSITE" id="PS00811">
    <property type="entry name" value="OLEOSINS"/>
    <property type="match status" value="1"/>
</dbReference>
<dbReference type="Proteomes" id="UP000594263">
    <property type="component" value="Unplaced"/>
</dbReference>
<dbReference type="Gramene" id="Kaladp0039s0733.1.v1.1">
    <property type="protein sequence ID" value="Kaladp0039s0733.1.v1.1.CDS.1"/>
    <property type="gene ID" value="Kaladp0039s0733.v1.1"/>
</dbReference>
<feature type="region of interest" description="Disordered" evidence="7">
    <location>
        <begin position="1"/>
        <end position="22"/>
    </location>
</feature>
<organism evidence="9 10">
    <name type="scientific">Kalanchoe fedtschenkoi</name>
    <name type="common">Lavender scallops</name>
    <name type="synonym">South American air plant</name>
    <dbReference type="NCBI Taxonomy" id="63787"/>
    <lineage>
        <taxon>Eukaryota</taxon>
        <taxon>Viridiplantae</taxon>
        <taxon>Streptophyta</taxon>
        <taxon>Embryophyta</taxon>
        <taxon>Tracheophyta</taxon>
        <taxon>Spermatophyta</taxon>
        <taxon>Magnoliopsida</taxon>
        <taxon>eudicotyledons</taxon>
        <taxon>Gunneridae</taxon>
        <taxon>Pentapetalae</taxon>
        <taxon>Saxifragales</taxon>
        <taxon>Crassulaceae</taxon>
        <taxon>Kalanchoe</taxon>
    </lineage>
</organism>
<protein>
    <recommendedName>
        <fullName evidence="6">Oleosin</fullName>
    </recommendedName>
</protein>